<reference evidence="3" key="1">
    <citation type="journal article" date="2014" name="Int. J. Syst. Evol. Microbiol.">
        <title>Complete genome sequence of Corynebacterium casei LMG S-19264T (=DSM 44701T), isolated from a smear-ripened cheese.</title>
        <authorList>
            <consortium name="US DOE Joint Genome Institute (JGI-PGF)"/>
            <person name="Walter F."/>
            <person name="Albersmeier A."/>
            <person name="Kalinowski J."/>
            <person name="Ruckert C."/>
        </authorList>
    </citation>
    <scope>NUCLEOTIDE SEQUENCE [LARGE SCALE GENOMIC DNA]</scope>
    <source>
        <strain evidence="3">CGMCC 4.163</strain>
    </source>
</reference>
<feature type="region of interest" description="Disordered" evidence="1">
    <location>
        <begin position="1"/>
        <end position="21"/>
    </location>
</feature>
<reference evidence="3" key="3">
    <citation type="submission" date="2024-09" db="EMBL/GenBank/DDBJ databases">
        <authorList>
            <person name="Sun Q."/>
        </authorList>
    </citation>
    <scope>NUCLEOTIDE SEQUENCE</scope>
    <source>
        <strain evidence="3">CGMCC 4.163</strain>
    </source>
</reference>
<dbReference type="AlphaFoldDB" id="A0ABD6A316"/>
<reference evidence="4" key="2">
    <citation type="journal article" date="2019" name="Int. J. Syst. Evol. Microbiol.">
        <title>The Global Catalogue of Microorganisms (GCM) 10K type strain sequencing project: providing services to taxonomists for standard genome sequencing and annotation.</title>
        <authorList>
            <consortium name="The Broad Institute Genomics Platform"/>
            <consortium name="The Broad Institute Genome Sequencing Center for Infectious Disease"/>
            <person name="Wu L."/>
            <person name="Ma J."/>
        </authorList>
    </citation>
    <scope>NUCLEOTIDE SEQUENCE [LARGE SCALE GENOMIC DNA]</scope>
    <source>
        <strain evidence="4">GX21</strain>
    </source>
</reference>
<accession>A0ABD6A316</accession>
<evidence type="ECO:0000313" key="3">
    <source>
        <dbReference type="EMBL" id="MFC7256934.1"/>
    </source>
</evidence>
<sequence>MPTDERIAAGHRGRPDGDATRAEAVFESSLRTAASTPGDR</sequence>
<gene>
    <name evidence="2" type="ORF">ACFQKE_05825</name>
    <name evidence="3" type="ORF">ACFQKE_16740</name>
</gene>
<dbReference type="Proteomes" id="UP001596434">
    <property type="component" value="Unassembled WGS sequence"/>
</dbReference>
<organism evidence="3 4">
    <name type="scientific">Haloplanus litoreus</name>
    <dbReference type="NCBI Taxonomy" id="767515"/>
    <lineage>
        <taxon>Archaea</taxon>
        <taxon>Methanobacteriati</taxon>
        <taxon>Methanobacteriota</taxon>
        <taxon>Stenosarchaea group</taxon>
        <taxon>Halobacteria</taxon>
        <taxon>Halobacteriales</taxon>
        <taxon>Haloferacaceae</taxon>
        <taxon>Haloplanus</taxon>
    </lineage>
</organism>
<name>A0ABD6A316_9EURY</name>
<proteinExistence type="predicted"/>
<dbReference type="EMBL" id="JBHTAT010000001">
    <property type="protein sequence ID" value="MFC7254817.1"/>
    <property type="molecule type" value="Genomic_DNA"/>
</dbReference>
<dbReference type="RefSeq" id="WP_379703014.1">
    <property type="nucleotide sequence ID" value="NZ_JBHTAT010000001.1"/>
</dbReference>
<evidence type="ECO:0000313" key="2">
    <source>
        <dbReference type="EMBL" id="MFC7254817.1"/>
    </source>
</evidence>
<keyword evidence="4" id="KW-1185">Reference proteome</keyword>
<comment type="caution">
    <text evidence="3">The sequence shown here is derived from an EMBL/GenBank/DDBJ whole genome shotgun (WGS) entry which is preliminary data.</text>
</comment>
<dbReference type="GeneID" id="96953149"/>
<evidence type="ECO:0000313" key="4">
    <source>
        <dbReference type="Proteomes" id="UP001596434"/>
    </source>
</evidence>
<dbReference type="EMBL" id="JBHTAT010000002">
    <property type="protein sequence ID" value="MFC7256934.1"/>
    <property type="molecule type" value="Genomic_DNA"/>
</dbReference>
<evidence type="ECO:0000256" key="1">
    <source>
        <dbReference type="SAM" id="MobiDB-lite"/>
    </source>
</evidence>
<protein>
    <submittedName>
        <fullName evidence="3">Uncharacterized protein</fullName>
    </submittedName>
</protein>